<proteinExistence type="predicted"/>
<keyword evidence="2" id="KW-1185">Reference proteome</keyword>
<organism evidence="1 2">
    <name type="scientific">Melastoma candidum</name>
    <dbReference type="NCBI Taxonomy" id="119954"/>
    <lineage>
        <taxon>Eukaryota</taxon>
        <taxon>Viridiplantae</taxon>
        <taxon>Streptophyta</taxon>
        <taxon>Embryophyta</taxon>
        <taxon>Tracheophyta</taxon>
        <taxon>Spermatophyta</taxon>
        <taxon>Magnoliopsida</taxon>
        <taxon>eudicotyledons</taxon>
        <taxon>Gunneridae</taxon>
        <taxon>Pentapetalae</taxon>
        <taxon>rosids</taxon>
        <taxon>malvids</taxon>
        <taxon>Myrtales</taxon>
        <taxon>Melastomataceae</taxon>
        <taxon>Melastomatoideae</taxon>
        <taxon>Melastomateae</taxon>
        <taxon>Melastoma</taxon>
    </lineage>
</organism>
<dbReference type="EMBL" id="CM042891">
    <property type="protein sequence ID" value="KAI4304841.1"/>
    <property type="molecule type" value="Genomic_DNA"/>
</dbReference>
<comment type="caution">
    <text evidence="1">The sequence shown here is derived from an EMBL/GenBank/DDBJ whole genome shotgun (WGS) entry which is preliminary data.</text>
</comment>
<evidence type="ECO:0000313" key="2">
    <source>
        <dbReference type="Proteomes" id="UP001057402"/>
    </source>
</evidence>
<sequence>METKDSEDIVGVGGGEVSGNRRFPGEEGVGSCITRHEGVAEEKEAEGEIRGGLEKEGNRRGFREVDRSPSSPAADEAAVHLPKETGRCCRQESLPETHPTVAGAADLRKPCLVAVVVVPETSLDDPKSSGGSPSVLAYVPLLLGKESYAKSTFWGMSLLLYESIICILETPIVLGICQPLTKVLQFQSFCHRQ</sequence>
<accession>A0ACB9L4V1</accession>
<reference evidence="2" key="1">
    <citation type="journal article" date="2023" name="Front. Plant Sci.">
        <title>Chromosomal-level genome assembly of Melastoma candidum provides insights into trichome evolution.</title>
        <authorList>
            <person name="Zhong Y."/>
            <person name="Wu W."/>
            <person name="Sun C."/>
            <person name="Zou P."/>
            <person name="Liu Y."/>
            <person name="Dai S."/>
            <person name="Zhou R."/>
        </authorList>
    </citation>
    <scope>NUCLEOTIDE SEQUENCE [LARGE SCALE GENOMIC DNA]</scope>
</reference>
<dbReference type="Proteomes" id="UP001057402">
    <property type="component" value="Chromosome 12"/>
</dbReference>
<name>A0ACB9L4V1_9MYRT</name>
<gene>
    <name evidence="1" type="ORF">MLD38_040305</name>
</gene>
<protein>
    <submittedName>
        <fullName evidence="1">Uncharacterized protein</fullName>
    </submittedName>
</protein>
<evidence type="ECO:0000313" key="1">
    <source>
        <dbReference type="EMBL" id="KAI4304841.1"/>
    </source>
</evidence>